<dbReference type="EMBL" id="QOIL01000003">
    <property type="protein sequence ID" value="RCG32108.1"/>
    <property type="molecule type" value="Genomic_DNA"/>
</dbReference>
<dbReference type="Gene3D" id="3.40.640.10">
    <property type="entry name" value="Type I PLP-dependent aspartate aminotransferase-like (Major domain)"/>
    <property type="match status" value="1"/>
</dbReference>
<dbReference type="Gene3D" id="3.40.50.150">
    <property type="entry name" value="Vaccinia Virus protein VP39"/>
    <property type="match status" value="1"/>
</dbReference>
<protein>
    <submittedName>
        <fullName evidence="7">Aminotransferase class I/II-fold pyridoxal phosphate-dependent enzyme</fullName>
    </submittedName>
</protein>
<dbReference type="GO" id="GO:0008168">
    <property type="term" value="F:methyltransferase activity"/>
    <property type="evidence" value="ECO:0007669"/>
    <property type="project" value="UniProtKB-KW"/>
</dbReference>
<dbReference type="Gene3D" id="3.90.1150.10">
    <property type="entry name" value="Aspartate Aminotransferase, domain 1"/>
    <property type="match status" value="1"/>
</dbReference>
<feature type="domain" description="Methyltransferase" evidence="6">
    <location>
        <begin position="46"/>
        <end position="139"/>
    </location>
</feature>
<evidence type="ECO:0000256" key="1">
    <source>
        <dbReference type="ARBA" id="ARBA00022603"/>
    </source>
</evidence>
<evidence type="ECO:0000259" key="5">
    <source>
        <dbReference type="Pfam" id="PF00155"/>
    </source>
</evidence>
<organism evidence="7 8">
    <name type="scientific">Sphaerisporangium album</name>
    <dbReference type="NCBI Taxonomy" id="509200"/>
    <lineage>
        <taxon>Bacteria</taxon>
        <taxon>Bacillati</taxon>
        <taxon>Actinomycetota</taxon>
        <taxon>Actinomycetes</taxon>
        <taxon>Streptosporangiales</taxon>
        <taxon>Streptosporangiaceae</taxon>
        <taxon>Sphaerisporangium</taxon>
    </lineage>
</organism>
<dbReference type="SUPFAM" id="SSF53335">
    <property type="entry name" value="S-adenosyl-L-methionine-dependent methyltransferases"/>
    <property type="match status" value="1"/>
</dbReference>
<keyword evidence="1" id="KW-0489">Methyltransferase</keyword>
<comment type="caution">
    <text evidence="7">The sequence shown here is derived from an EMBL/GenBank/DDBJ whole genome shotgun (WGS) entry which is preliminary data.</text>
</comment>
<dbReference type="RefSeq" id="WP_114027725.1">
    <property type="nucleotide sequence ID" value="NZ_QOIL01000003.1"/>
</dbReference>
<dbReference type="GO" id="GO:0030170">
    <property type="term" value="F:pyridoxal phosphate binding"/>
    <property type="evidence" value="ECO:0007669"/>
    <property type="project" value="InterPro"/>
</dbReference>
<dbReference type="Pfam" id="PF13649">
    <property type="entry name" value="Methyltransf_25"/>
    <property type="match status" value="1"/>
</dbReference>
<dbReference type="Pfam" id="PF00155">
    <property type="entry name" value="Aminotran_1_2"/>
    <property type="match status" value="1"/>
</dbReference>
<name>A0A367FNZ7_9ACTN</name>
<dbReference type="AlphaFoldDB" id="A0A367FNZ7"/>
<proteinExistence type="predicted"/>
<dbReference type="InterPro" id="IPR015422">
    <property type="entry name" value="PyrdxlP-dep_Trfase_small"/>
</dbReference>
<dbReference type="GO" id="GO:0008483">
    <property type="term" value="F:transaminase activity"/>
    <property type="evidence" value="ECO:0007669"/>
    <property type="project" value="UniProtKB-KW"/>
</dbReference>
<evidence type="ECO:0000313" key="7">
    <source>
        <dbReference type="EMBL" id="RCG32108.1"/>
    </source>
</evidence>
<dbReference type="Gene3D" id="2.20.25.110">
    <property type="entry name" value="S-adenosyl-L-methionine-dependent methyltransferases"/>
    <property type="match status" value="1"/>
</dbReference>
<dbReference type="InterPro" id="IPR004839">
    <property type="entry name" value="Aminotransferase_I/II_large"/>
</dbReference>
<dbReference type="PANTHER" id="PTHR43464:SF19">
    <property type="entry name" value="UBIQUINONE BIOSYNTHESIS O-METHYLTRANSFERASE, MITOCHONDRIAL"/>
    <property type="match status" value="1"/>
</dbReference>
<evidence type="ECO:0000256" key="3">
    <source>
        <dbReference type="ARBA" id="ARBA00022691"/>
    </source>
</evidence>
<dbReference type="CDD" id="cd02440">
    <property type="entry name" value="AdoMet_MTases"/>
    <property type="match status" value="1"/>
</dbReference>
<keyword evidence="8" id="KW-1185">Reference proteome</keyword>
<gene>
    <name evidence="7" type="ORF">DQ384_06220</name>
</gene>
<keyword evidence="2 7" id="KW-0808">Transferase</keyword>
<dbReference type="GO" id="GO:0032259">
    <property type="term" value="P:methylation"/>
    <property type="evidence" value="ECO:0007669"/>
    <property type="project" value="UniProtKB-KW"/>
</dbReference>
<dbReference type="Proteomes" id="UP000253094">
    <property type="component" value="Unassembled WGS sequence"/>
</dbReference>
<keyword evidence="3" id="KW-0949">S-adenosyl-L-methionine</keyword>
<dbReference type="PANTHER" id="PTHR43464">
    <property type="entry name" value="METHYLTRANSFERASE"/>
    <property type="match status" value="1"/>
</dbReference>
<evidence type="ECO:0000313" key="8">
    <source>
        <dbReference type="Proteomes" id="UP000253094"/>
    </source>
</evidence>
<dbReference type="InterPro" id="IPR015421">
    <property type="entry name" value="PyrdxlP-dep_Trfase_major"/>
</dbReference>
<dbReference type="InterPro" id="IPR029063">
    <property type="entry name" value="SAM-dependent_MTases_sf"/>
</dbReference>
<feature type="domain" description="Aminotransferase class I/classII large" evidence="5">
    <location>
        <begin position="364"/>
        <end position="579"/>
    </location>
</feature>
<keyword evidence="7" id="KW-0032">Aminotransferase</keyword>
<evidence type="ECO:0000256" key="4">
    <source>
        <dbReference type="SAM" id="MobiDB-lite"/>
    </source>
</evidence>
<dbReference type="OrthoDB" id="3172472at2"/>
<feature type="region of interest" description="Disordered" evidence="4">
    <location>
        <begin position="293"/>
        <end position="330"/>
    </location>
</feature>
<accession>A0A367FNZ7</accession>
<dbReference type="InterPro" id="IPR041698">
    <property type="entry name" value="Methyltransf_25"/>
</dbReference>
<reference evidence="7 8" key="1">
    <citation type="submission" date="2018-06" db="EMBL/GenBank/DDBJ databases">
        <title>Sphaerisporangium craniellae sp. nov., isolated from a marine sponge in the South China Sea.</title>
        <authorList>
            <person name="Li L."/>
        </authorList>
    </citation>
    <scope>NUCLEOTIDE SEQUENCE [LARGE SCALE GENOMIC DNA]</scope>
    <source>
        <strain evidence="7 8">CCTCC AA 208026</strain>
    </source>
</reference>
<sequence length="635" mass="68019">MTRWYAEYFTADYWSFARHEYTAARTAGEVAYLVKTLEEHAPGRRVLDLGCGIGRHAVALAEHGFEVVGVDVGRWALDRAEESARRAGVPLTVVLADLFGRADLPEADAAVCLQNFGWGTDDEQRRFLRRVRERLVPGGVLVLDHSNVTGILTRYQPTARFEAEGTVFDFFRSYDPVTGRNQGELRVTHPDGTVARLLDDVRLYQPPEVAAMLRDAGYEIVRVDADFAAGSEVRIDTRYVQFVARAAARPEPAVLDYTRVTPAPGDLDLRWAPDEIEFVRDVIDEVWAEVAPHGRPTPAAGDIPDHRPDSAPADHSYHRPNSAPAEHPDHRPASVLADLARHLAVTDPYGGVRAAPVLSAHFGADITPERVIAGAGTTTLLHALGALAAPGTLLCTPYSHPDLPGWAARLGATLRPFDPAADDAPETIARLRPALVLVERPGVLGELLPPDRVRALAEAARDVGGLLVLDEACATYAGPEASAVPLTSEAEGLVVLRGLSKGYCCGGLRIGFAICSAGTGATLRRAAPPLAASALPLEVALRLLERGDVLQPLRTALATAKPELVAGLRRLGLTVAPGHPTLPWVTVEGHVPPGLLGKPVRPIFGAPRTRISVPLSAARRDAFRALVERADAAGG</sequence>
<evidence type="ECO:0000256" key="2">
    <source>
        <dbReference type="ARBA" id="ARBA00022679"/>
    </source>
</evidence>
<dbReference type="SUPFAM" id="SSF53383">
    <property type="entry name" value="PLP-dependent transferases"/>
    <property type="match status" value="1"/>
</dbReference>
<evidence type="ECO:0000259" key="6">
    <source>
        <dbReference type="Pfam" id="PF13649"/>
    </source>
</evidence>
<dbReference type="InterPro" id="IPR015424">
    <property type="entry name" value="PyrdxlP-dep_Trfase"/>
</dbReference>